<dbReference type="Proteomes" id="UP000535182">
    <property type="component" value="Unassembled WGS sequence"/>
</dbReference>
<gene>
    <name evidence="1" type="ORF">HDF14_005045</name>
</gene>
<name>A0A9X0QJ78_9BACT</name>
<accession>A0A9X0QJ78</accession>
<reference evidence="1 2" key="1">
    <citation type="submission" date="2020-08" db="EMBL/GenBank/DDBJ databases">
        <title>Genomic Encyclopedia of Type Strains, Phase IV (KMG-V): Genome sequencing to study the core and pangenomes of soil and plant-associated prokaryotes.</title>
        <authorList>
            <person name="Whitman W."/>
        </authorList>
    </citation>
    <scope>NUCLEOTIDE SEQUENCE [LARGE SCALE GENOMIC DNA]</scope>
    <source>
        <strain evidence="1 2">X5P2</strain>
    </source>
</reference>
<organism evidence="1 2">
    <name type="scientific">Tunturiibacter gelidiferens</name>
    <dbReference type="NCBI Taxonomy" id="3069689"/>
    <lineage>
        <taxon>Bacteria</taxon>
        <taxon>Pseudomonadati</taxon>
        <taxon>Acidobacteriota</taxon>
        <taxon>Terriglobia</taxon>
        <taxon>Terriglobales</taxon>
        <taxon>Acidobacteriaceae</taxon>
        <taxon>Tunturiibacter</taxon>
    </lineage>
</organism>
<dbReference type="AlphaFoldDB" id="A0A9X0QJ78"/>
<comment type="caution">
    <text evidence="1">The sequence shown here is derived from an EMBL/GenBank/DDBJ whole genome shotgun (WGS) entry which is preliminary data.</text>
</comment>
<protein>
    <submittedName>
        <fullName evidence="1">Uncharacterized protein</fullName>
    </submittedName>
</protein>
<evidence type="ECO:0000313" key="1">
    <source>
        <dbReference type="EMBL" id="MBB5331398.1"/>
    </source>
</evidence>
<proteinExistence type="predicted"/>
<sequence>MPSIPGNNTIWIRSMGTHMMLADALIPLFMKNAVIGNFVTNLPKCLVQGT</sequence>
<keyword evidence="2" id="KW-1185">Reference proteome</keyword>
<evidence type="ECO:0000313" key="2">
    <source>
        <dbReference type="Proteomes" id="UP000535182"/>
    </source>
</evidence>
<dbReference type="EMBL" id="JACHEB010000015">
    <property type="protein sequence ID" value="MBB5331398.1"/>
    <property type="molecule type" value="Genomic_DNA"/>
</dbReference>